<protein>
    <submittedName>
        <fullName evidence="2">Uncharacterized protein</fullName>
    </submittedName>
</protein>
<dbReference type="RefSeq" id="WP_073422396.1">
    <property type="nucleotide sequence ID" value="NZ_FQVX01000005.1"/>
</dbReference>
<evidence type="ECO:0000256" key="1">
    <source>
        <dbReference type="SAM" id="Phobius"/>
    </source>
</evidence>
<gene>
    <name evidence="2" type="ORF">SAMN05444351_4286</name>
</gene>
<feature type="transmembrane region" description="Helical" evidence="1">
    <location>
        <begin position="162"/>
        <end position="184"/>
    </location>
</feature>
<evidence type="ECO:0000313" key="3">
    <source>
        <dbReference type="Proteomes" id="UP000184471"/>
    </source>
</evidence>
<dbReference type="STRING" id="1070870.SAMN05444351_4286"/>
<dbReference type="EMBL" id="FQVX01000005">
    <property type="protein sequence ID" value="SHH20663.1"/>
    <property type="molecule type" value="Genomic_DNA"/>
</dbReference>
<feature type="transmembrane region" description="Helical" evidence="1">
    <location>
        <begin position="35"/>
        <end position="53"/>
    </location>
</feature>
<evidence type="ECO:0000313" key="2">
    <source>
        <dbReference type="EMBL" id="SHH20663.1"/>
    </source>
</evidence>
<keyword evidence="1" id="KW-0812">Transmembrane</keyword>
<feature type="transmembrane region" description="Helical" evidence="1">
    <location>
        <begin position="101"/>
        <end position="123"/>
    </location>
</feature>
<name>A0A1M5R4G8_9ACTN</name>
<keyword evidence="1" id="KW-1133">Transmembrane helix</keyword>
<organism evidence="2 3">
    <name type="scientific">Geodermatophilus nigrescens</name>
    <dbReference type="NCBI Taxonomy" id="1070870"/>
    <lineage>
        <taxon>Bacteria</taxon>
        <taxon>Bacillati</taxon>
        <taxon>Actinomycetota</taxon>
        <taxon>Actinomycetes</taxon>
        <taxon>Geodermatophilales</taxon>
        <taxon>Geodermatophilaceae</taxon>
        <taxon>Geodermatophilus</taxon>
    </lineage>
</organism>
<dbReference type="AlphaFoldDB" id="A0A1M5R4G8"/>
<feature type="transmembrane region" description="Helical" evidence="1">
    <location>
        <begin position="9"/>
        <end position="29"/>
    </location>
</feature>
<keyword evidence="3" id="KW-1185">Reference proteome</keyword>
<keyword evidence="1" id="KW-0472">Membrane</keyword>
<feature type="transmembrane region" description="Helical" evidence="1">
    <location>
        <begin position="135"/>
        <end position="156"/>
    </location>
</feature>
<accession>A0A1M5R4G8</accession>
<sequence length="200" mass="19194">MSPRGVDPVAVGGASAVGAVLLAGCVLAAGDGPPYAWLHLALVPPAVAAAFVLDEPAAAAADAVPSSLRRRTAGRLAALSVPCGLWTAGVAAVAVRAPGTAVGALLVSAGGVLALTLAAAAVLRRAGVAEPGEAVAAGAGGLLLATLVFAPAAVPMPPEGTLAWAVAALAGALVVTLATGGGAWPRRPGSPPRVLARRRR</sequence>
<reference evidence="2 3" key="1">
    <citation type="submission" date="2016-11" db="EMBL/GenBank/DDBJ databases">
        <authorList>
            <person name="Jaros S."/>
            <person name="Januszkiewicz K."/>
            <person name="Wedrychowicz H."/>
        </authorList>
    </citation>
    <scope>NUCLEOTIDE SEQUENCE [LARGE SCALE GENOMIC DNA]</scope>
    <source>
        <strain evidence="2 3">DSM 45408</strain>
    </source>
</reference>
<feature type="transmembrane region" description="Helical" evidence="1">
    <location>
        <begin position="74"/>
        <end position="95"/>
    </location>
</feature>
<dbReference type="Proteomes" id="UP000184471">
    <property type="component" value="Unassembled WGS sequence"/>
</dbReference>
<dbReference type="PROSITE" id="PS51257">
    <property type="entry name" value="PROKAR_LIPOPROTEIN"/>
    <property type="match status" value="1"/>
</dbReference>
<proteinExistence type="predicted"/>